<evidence type="ECO:0008006" key="4">
    <source>
        <dbReference type="Google" id="ProtNLM"/>
    </source>
</evidence>
<organism evidence="2 3">
    <name type="scientific">Phototrophicus methaneseepsis</name>
    <dbReference type="NCBI Taxonomy" id="2710758"/>
    <lineage>
        <taxon>Bacteria</taxon>
        <taxon>Bacillati</taxon>
        <taxon>Chloroflexota</taxon>
        <taxon>Candidatus Thermofontia</taxon>
        <taxon>Phototrophicales</taxon>
        <taxon>Phototrophicaceae</taxon>
        <taxon>Phototrophicus</taxon>
    </lineage>
</organism>
<keyword evidence="1" id="KW-0046">Antibiotic resistance</keyword>
<evidence type="ECO:0000256" key="1">
    <source>
        <dbReference type="ARBA" id="ARBA00023251"/>
    </source>
</evidence>
<reference evidence="2 3" key="1">
    <citation type="submission" date="2020-02" db="EMBL/GenBank/DDBJ databases">
        <authorList>
            <person name="Zheng R.K."/>
            <person name="Sun C.M."/>
        </authorList>
    </citation>
    <scope>NUCLEOTIDE SEQUENCE [LARGE SCALE GENOMIC DNA]</scope>
    <source>
        <strain evidence="3">rifampicinis</strain>
    </source>
</reference>
<sequence>MAKEVTIPALPCASISETLVFYTALGFEITYQQERPNTYGCVKRGEIDLHFFSMKGYEPENSYSTCLVLVEDADALHDVFKTGLRQQYGKVPRAGIPRLTRPSNNNVAGERRFNVIDPGGNWIRFIQQASDTKEAPENAGPTTKLGRAIRAAGLLFDSKGDSTAAAQMLDKALAHDDTDTTVIERVRAWLLRAEIAISMQENDVAQQLITKVQQQDLTPEEKEALHTELEQLKDIEDTLRPS</sequence>
<dbReference type="InterPro" id="IPR029068">
    <property type="entry name" value="Glyas_Bleomycin-R_OHBP_Dase"/>
</dbReference>
<dbReference type="GO" id="GO:0046677">
    <property type="term" value="P:response to antibiotic"/>
    <property type="evidence" value="ECO:0007669"/>
    <property type="project" value="UniProtKB-KW"/>
</dbReference>
<keyword evidence="3" id="KW-1185">Reference proteome</keyword>
<evidence type="ECO:0000313" key="3">
    <source>
        <dbReference type="Proteomes" id="UP000594468"/>
    </source>
</evidence>
<protein>
    <recommendedName>
        <fullName evidence="4">VOC family protein</fullName>
    </recommendedName>
</protein>
<dbReference type="KEGG" id="pmet:G4Y79_07275"/>
<name>A0A7S8IEY9_9CHLR</name>
<dbReference type="InterPro" id="IPR000335">
    <property type="entry name" value="Bleomycin-R"/>
</dbReference>
<dbReference type="CDD" id="cd08349">
    <property type="entry name" value="BLMA_like"/>
    <property type="match status" value="1"/>
</dbReference>
<gene>
    <name evidence="2" type="ORF">G4Y79_07275</name>
</gene>
<dbReference type="Proteomes" id="UP000594468">
    <property type="component" value="Chromosome"/>
</dbReference>
<dbReference type="Gene3D" id="3.10.180.10">
    <property type="entry name" value="2,3-Dihydroxybiphenyl 1,2-Dioxygenase, domain 1"/>
    <property type="match status" value="1"/>
</dbReference>
<proteinExistence type="predicted"/>
<dbReference type="EMBL" id="CP062983">
    <property type="protein sequence ID" value="QPC84165.1"/>
    <property type="molecule type" value="Genomic_DNA"/>
</dbReference>
<dbReference type="AlphaFoldDB" id="A0A7S8IEY9"/>
<dbReference type="RefSeq" id="WP_195172229.1">
    <property type="nucleotide sequence ID" value="NZ_CP062983.1"/>
</dbReference>
<accession>A0A7S8IEY9</accession>
<dbReference type="SUPFAM" id="SSF54593">
    <property type="entry name" value="Glyoxalase/Bleomycin resistance protein/Dihydroxybiphenyl dioxygenase"/>
    <property type="match status" value="1"/>
</dbReference>
<evidence type="ECO:0000313" key="2">
    <source>
        <dbReference type="EMBL" id="QPC84165.1"/>
    </source>
</evidence>